<proteinExistence type="predicted"/>
<name>A0A3P7KMN4_STRVU</name>
<evidence type="ECO:0000313" key="2">
    <source>
        <dbReference type="Proteomes" id="UP000270094"/>
    </source>
</evidence>
<accession>A0A3P7KMN4</accession>
<dbReference type="Proteomes" id="UP000270094">
    <property type="component" value="Unassembled WGS sequence"/>
</dbReference>
<reference evidence="1 2" key="1">
    <citation type="submission" date="2018-11" db="EMBL/GenBank/DDBJ databases">
        <authorList>
            <consortium name="Pathogen Informatics"/>
        </authorList>
    </citation>
    <scope>NUCLEOTIDE SEQUENCE [LARGE SCALE GENOMIC DNA]</scope>
</reference>
<protein>
    <submittedName>
        <fullName evidence="1">Uncharacterized protein</fullName>
    </submittedName>
</protein>
<sequence length="52" mass="5899">MQISSYQTFVNEKEKLELEKRSASIALFVGNKDLEDASSRLRILPGLDTLDK</sequence>
<dbReference type="EMBL" id="UYYB01009442">
    <property type="protein sequence ID" value="VDM68622.1"/>
    <property type="molecule type" value="Genomic_DNA"/>
</dbReference>
<evidence type="ECO:0000313" key="1">
    <source>
        <dbReference type="EMBL" id="VDM68622.1"/>
    </source>
</evidence>
<organism evidence="1 2">
    <name type="scientific">Strongylus vulgaris</name>
    <name type="common">Blood worm</name>
    <dbReference type="NCBI Taxonomy" id="40348"/>
    <lineage>
        <taxon>Eukaryota</taxon>
        <taxon>Metazoa</taxon>
        <taxon>Ecdysozoa</taxon>
        <taxon>Nematoda</taxon>
        <taxon>Chromadorea</taxon>
        <taxon>Rhabditida</taxon>
        <taxon>Rhabditina</taxon>
        <taxon>Rhabditomorpha</taxon>
        <taxon>Strongyloidea</taxon>
        <taxon>Strongylidae</taxon>
        <taxon>Strongylus</taxon>
    </lineage>
</organism>
<gene>
    <name evidence="1" type="ORF">SVUK_LOCUS3620</name>
</gene>
<keyword evidence="2" id="KW-1185">Reference proteome</keyword>
<dbReference type="AlphaFoldDB" id="A0A3P7KMN4"/>